<reference evidence="1" key="1">
    <citation type="submission" date="2016-10" db="EMBL/GenBank/DDBJ databases">
        <authorList>
            <person name="de Groot N.N."/>
        </authorList>
    </citation>
    <scope>NUCLEOTIDE SEQUENCE</scope>
</reference>
<dbReference type="EMBL" id="FPHC01000001">
    <property type="protein sequence ID" value="SFV49781.1"/>
    <property type="molecule type" value="Genomic_DNA"/>
</dbReference>
<gene>
    <name evidence="1" type="ORF">MNB_SV-6-458</name>
</gene>
<proteinExistence type="predicted"/>
<protein>
    <submittedName>
        <fullName evidence="1">Possible neuromedin U</fullName>
    </submittedName>
</protein>
<sequence>MIKTVKRATLLTLCMLPMGLQAEKKSMEELSRELANPLAQIWNLSFQYNHTKLKGDAISGNQTLDTTLFQPVLPVPLEGGYTAFARPVVTYIKGPTTNLGDSFIVGGTPAFPIAVGLEESSQFGDLILPVGIGRVNKVGWSWGAGATFIFPISNNDLLGSHQYQAGPTALLLWANKDWTIGTHVQHWWGISDDGKSDENPIIKNAHNKNLNHTDMQYFVVRNLPNAWQLRASPHITYDWSADTDNRLTLPVALGVGKMIKVGPMPIMLMMEYQKTLISPDKIGNDTTIMLQANFIIKNPFGSL</sequence>
<name>A0A1W1B8D7_9ZZZZ</name>
<organism evidence="1">
    <name type="scientific">hydrothermal vent metagenome</name>
    <dbReference type="NCBI Taxonomy" id="652676"/>
    <lineage>
        <taxon>unclassified sequences</taxon>
        <taxon>metagenomes</taxon>
        <taxon>ecological metagenomes</taxon>
    </lineage>
</organism>
<dbReference type="AlphaFoldDB" id="A0A1W1B8D7"/>
<accession>A0A1W1B8D7</accession>
<evidence type="ECO:0000313" key="1">
    <source>
        <dbReference type="EMBL" id="SFV49781.1"/>
    </source>
</evidence>